<evidence type="ECO:0000256" key="1">
    <source>
        <dbReference type="SAM" id="MobiDB-lite"/>
    </source>
</evidence>
<dbReference type="RefSeq" id="XP_069309209.1">
    <property type="nucleotide sequence ID" value="XM_069449429.1"/>
</dbReference>
<accession>A0ABR3UQN9</accession>
<sequence>MGNLTTLEAAINELDEDGQKLLASSKDPTEDTKPLKLDVTAKGILLPQSVPSSPAIIHTHSQEGVLTLPRQSACFDFVFCSEANQQNIYSNTATEKDDFKSHYRNESLIRNQVSMDSIHANNQSWADEMNAHDDLHSSSPPTSANLPVTSSVNPSPEPSSGLRNETTRHPVPMLRPEMFLNPDEMDQETSYETYAYGLRGDISVTLRSNIQTIIDPALSQAEQKMRNRERCRGMFGSLAETIDNS</sequence>
<dbReference type="EMBL" id="JBHGVX010000002">
    <property type="protein sequence ID" value="KAL1798625.1"/>
    <property type="molecule type" value="Genomic_DNA"/>
</dbReference>
<organism evidence="2 3">
    <name type="scientific">Alternaria dauci</name>
    <dbReference type="NCBI Taxonomy" id="48095"/>
    <lineage>
        <taxon>Eukaryota</taxon>
        <taxon>Fungi</taxon>
        <taxon>Dikarya</taxon>
        <taxon>Ascomycota</taxon>
        <taxon>Pezizomycotina</taxon>
        <taxon>Dothideomycetes</taxon>
        <taxon>Pleosporomycetidae</taxon>
        <taxon>Pleosporales</taxon>
        <taxon>Pleosporineae</taxon>
        <taxon>Pleosporaceae</taxon>
        <taxon>Alternaria</taxon>
        <taxon>Alternaria sect. Porri</taxon>
    </lineage>
</organism>
<evidence type="ECO:0000313" key="3">
    <source>
        <dbReference type="Proteomes" id="UP001578633"/>
    </source>
</evidence>
<comment type="caution">
    <text evidence="2">The sequence shown here is derived from an EMBL/GenBank/DDBJ whole genome shotgun (WGS) entry which is preliminary data.</text>
</comment>
<dbReference type="Proteomes" id="UP001578633">
    <property type="component" value="Chromosome 2"/>
</dbReference>
<evidence type="ECO:0000313" key="2">
    <source>
        <dbReference type="EMBL" id="KAL1798625.1"/>
    </source>
</evidence>
<proteinExistence type="predicted"/>
<feature type="region of interest" description="Disordered" evidence="1">
    <location>
        <begin position="131"/>
        <end position="169"/>
    </location>
</feature>
<dbReference type="GeneID" id="96082984"/>
<gene>
    <name evidence="2" type="ORF">ACET3X_002662</name>
</gene>
<reference evidence="2 3" key="1">
    <citation type="submission" date="2024-09" db="EMBL/GenBank/DDBJ databases">
        <title>T2T genomes of carrot and Alternaria dauci and their utility for understanding host-pathogen interaction during carrot leaf blight disease.</title>
        <authorList>
            <person name="Liu W."/>
            <person name="Xu S."/>
            <person name="Ou C."/>
            <person name="Liu X."/>
            <person name="Zhuang F."/>
            <person name="Deng X.W."/>
        </authorList>
    </citation>
    <scope>NUCLEOTIDE SEQUENCE [LARGE SCALE GENOMIC DNA]</scope>
    <source>
        <strain evidence="2 3">A2016</strain>
    </source>
</reference>
<protein>
    <submittedName>
        <fullName evidence="2">Uncharacterized protein</fullName>
    </submittedName>
</protein>
<feature type="compositionally biased region" description="Polar residues" evidence="1">
    <location>
        <begin position="137"/>
        <end position="154"/>
    </location>
</feature>
<name>A0ABR3UQN9_9PLEO</name>
<keyword evidence="3" id="KW-1185">Reference proteome</keyword>